<dbReference type="HOGENOM" id="CLU_015024_0_0_1"/>
<feature type="region of interest" description="Disordered" evidence="2">
    <location>
        <begin position="92"/>
        <end position="111"/>
    </location>
</feature>
<gene>
    <name evidence="5" type="primary">20354201</name>
    <name evidence="4" type="ORF">GGTG_13743</name>
</gene>
<dbReference type="InterPro" id="IPR036236">
    <property type="entry name" value="Znf_C2H2_sf"/>
</dbReference>
<dbReference type="VEuPathDB" id="FungiDB:GGTG_13743"/>
<feature type="compositionally biased region" description="Low complexity" evidence="2">
    <location>
        <begin position="799"/>
        <end position="823"/>
    </location>
</feature>
<proteinExistence type="predicted"/>
<dbReference type="PROSITE" id="PS00028">
    <property type="entry name" value="ZINC_FINGER_C2H2_1"/>
    <property type="match status" value="2"/>
</dbReference>
<dbReference type="EMBL" id="GL385438">
    <property type="protein sequence ID" value="EJT68690.1"/>
    <property type="molecule type" value="Genomic_DNA"/>
</dbReference>
<keyword evidence="1" id="KW-0862">Zinc</keyword>
<organism evidence="4">
    <name type="scientific">Gaeumannomyces tritici (strain R3-111a-1)</name>
    <name type="common">Wheat and barley take-all root rot fungus</name>
    <name type="synonym">Gaeumannomyces graminis var. tritici</name>
    <dbReference type="NCBI Taxonomy" id="644352"/>
    <lineage>
        <taxon>Eukaryota</taxon>
        <taxon>Fungi</taxon>
        <taxon>Dikarya</taxon>
        <taxon>Ascomycota</taxon>
        <taxon>Pezizomycotina</taxon>
        <taxon>Sordariomycetes</taxon>
        <taxon>Sordariomycetidae</taxon>
        <taxon>Magnaporthales</taxon>
        <taxon>Magnaporthaceae</taxon>
        <taxon>Gaeumannomyces</taxon>
    </lineage>
</organism>
<feature type="region of interest" description="Disordered" evidence="2">
    <location>
        <begin position="591"/>
        <end position="612"/>
    </location>
</feature>
<dbReference type="eggNOG" id="ENOG502S2SN">
    <property type="taxonomic scope" value="Eukaryota"/>
</dbReference>
<feature type="compositionally biased region" description="Low complexity" evidence="2">
    <location>
        <begin position="592"/>
        <end position="612"/>
    </location>
</feature>
<dbReference type="OrthoDB" id="6077919at2759"/>
<evidence type="ECO:0000256" key="1">
    <source>
        <dbReference type="PROSITE-ProRule" id="PRU00042"/>
    </source>
</evidence>
<dbReference type="PROSITE" id="PS50157">
    <property type="entry name" value="ZINC_FINGER_C2H2_2"/>
    <property type="match status" value="2"/>
</dbReference>
<dbReference type="EnsemblFungi" id="EJT68690">
    <property type="protein sequence ID" value="EJT68690"/>
    <property type="gene ID" value="GGTG_13743"/>
</dbReference>
<dbReference type="SMART" id="SM00355">
    <property type="entry name" value="ZnF_C2H2"/>
    <property type="match status" value="6"/>
</dbReference>
<evidence type="ECO:0000313" key="6">
    <source>
        <dbReference type="Proteomes" id="UP000006039"/>
    </source>
</evidence>
<dbReference type="PANTHER" id="PTHR35391:SF3">
    <property type="entry name" value="FINGER DOMAIN PROTEIN, PUTATIVE (AFU_ORTHOLOGUE AFUA_8G04300)-RELATED"/>
    <property type="match status" value="1"/>
</dbReference>
<evidence type="ECO:0000313" key="5">
    <source>
        <dbReference type="EnsemblFungi" id="EJT68690"/>
    </source>
</evidence>
<feature type="domain" description="C2H2-type" evidence="3">
    <location>
        <begin position="644"/>
        <end position="670"/>
    </location>
</feature>
<evidence type="ECO:0000256" key="2">
    <source>
        <dbReference type="SAM" id="MobiDB-lite"/>
    </source>
</evidence>
<dbReference type="Gene3D" id="3.30.160.60">
    <property type="entry name" value="Classic Zinc Finger"/>
    <property type="match status" value="1"/>
</dbReference>
<dbReference type="GO" id="GO:0008270">
    <property type="term" value="F:zinc ion binding"/>
    <property type="evidence" value="ECO:0007669"/>
    <property type="project" value="UniProtKB-KW"/>
</dbReference>
<feature type="region of interest" description="Disordered" evidence="2">
    <location>
        <begin position="1"/>
        <end position="33"/>
    </location>
</feature>
<keyword evidence="1" id="KW-0863">Zinc-finger</keyword>
<sequence>MNGSGANAASPAHSMPGSHSRPVLGSAQGPDKIPRQLQNQQMGMPASMLDFYVLQQDGPYFAGLRSQRQSQAHLGNITGLPPAFHQYRTTFTPSESSVVPPSNATDSGYGSGHRPSVGIPSTYGGDADHLTDTQSVTGRMEDLSTSNLSNFPIDHSSQRSANIASWSQPDERLMPNNGNNQVLDANECHLCHENHRTPSDLKKHIARHTRPHLCQVANCPRTRGFSTANDLARHTRSRHPDINAQGHFYKCKLGLCANGRKLWPRADNFRQHLVRKHGYLATTENIDEFICSVAEPAAESSGNNPVGMHTTDVGSDPVAIQSLASRALGTRVGLEVGQTDSRMADPNLDFSHHDSSMVGIQFSGMAPPTDSANQVELRHSDDGQVMHSRREDLHQDLHIDSALPQAPYPFSRSDALETWSGDEPVRSSTPEPALATGNPHITIYQDGQSSSRLQLYPPVATGLSSSGRLSVGSEADPNHDTFVDLDEDRASDCQPTDPHDDQDLPDEDDSSVTNPETEPRSIPTISLEEVAQEPVPSPIAESVPKMSRPTPSEGHSTGAMVPLELENLLKQVEETDGPRTLDKILEKFGYEKSGSSSSKSKKSPCSNNSGGSGPSVVCKFQNCGASFHRECELRKHMKRHDRPYGCTFKACTKRFGSKSDWKRHENSQHSPVDVWKCDEYARPLPGRSPNEQRCGKVCYRRETFKAHLQREHGFDVSLSTGNAHRVAAKLASCRRGEQDCESAFWCGFCVRRVDAVENDGRGTERFNHIDAHLSGRNMKIRHFDEWRYDDHDGPSHLDAGPSSAAQSTSGGSGRSFTSSPSSDSSRDKRRSGTNHEEHTRRAKRPKVGGSSVWFCCDCNYFNLVALADTCGGGGSNPDCTHSRCPNCSVMESHAEMDLPEVT</sequence>
<dbReference type="STRING" id="644352.J3PJQ5"/>
<dbReference type="SUPFAM" id="SSF57667">
    <property type="entry name" value="beta-beta-alpha zinc fingers"/>
    <property type="match status" value="1"/>
</dbReference>
<evidence type="ECO:0000313" key="4">
    <source>
        <dbReference type="EMBL" id="EJT68690.1"/>
    </source>
</evidence>
<dbReference type="RefSeq" id="XP_009229926.1">
    <property type="nucleotide sequence ID" value="XM_009231662.1"/>
</dbReference>
<evidence type="ECO:0000259" key="3">
    <source>
        <dbReference type="PROSITE" id="PS50157"/>
    </source>
</evidence>
<dbReference type="InterPro" id="IPR013087">
    <property type="entry name" value="Znf_C2H2_type"/>
</dbReference>
<reference evidence="4" key="3">
    <citation type="submission" date="2010-09" db="EMBL/GenBank/DDBJ databases">
        <title>Annotation of Gaeumannomyces graminis var. tritici R3-111a-1.</title>
        <authorList>
            <consortium name="The Broad Institute Genome Sequencing Platform"/>
            <person name="Ma L.-J."/>
            <person name="Dead R."/>
            <person name="Young S.K."/>
            <person name="Zeng Q."/>
            <person name="Gargeya S."/>
            <person name="Fitzgerald M."/>
            <person name="Haas B."/>
            <person name="Abouelleil A."/>
            <person name="Alvarado L."/>
            <person name="Arachchi H.M."/>
            <person name="Berlin A."/>
            <person name="Brown A."/>
            <person name="Chapman S.B."/>
            <person name="Chen Z."/>
            <person name="Dunbar C."/>
            <person name="Freedman E."/>
            <person name="Gearin G."/>
            <person name="Gellesch M."/>
            <person name="Goldberg J."/>
            <person name="Griggs A."/>
            <person name="Gujja S."/>
            <person name="Heiman D."/>
            <person name="Howarth C."/>
            <person name="Larson L."/>
            <person name="Lui A."/>
            <person name="MacDonald P.J.P."/>
            <person name="Mehta T."/>
            <person name="Montmayeur A."/>
            <person name="Murphy C."/>
            <person name="Neiman D."/>
            <person name="Pearson M."/>
            <person name="Priest M."/>
            <person name="Roberts A."/>
            <person name="Saif S."/>
            <person name="Shea T."/>
            <person name="Shenoy N."/>
            <person name="Sisk P."/>
            <person name="Stolte C."/>
            <person name="Sykes S."/>
            <person name="Yandava C."/>
            <person name="Wortman J."/>
            <person name="Nusbaum C."/>
            <person name="Birren B."/>
        </authorList>
    </citation>
    <scope>NUCLEOTIDE SEQUENCE</scope>
    <source>
        <strain evidence="4">R3-111a-1</strain>
    </source>
</reference>
<reference evidence="5" key="4">
    <citation type="journal article" date="2015" name="G3 (Bethesda)">
        <title>Genome sequences of three phytopathogenic species of the Magnaporthaceae family of fungi.</title>
        <authorList>
            <person name="Okagaki L.H."/>
            <person name="Nunes C.C."/>
            <person name="Sailsbery J."/>
            <person name="Clay B."/>
            <person name="Brown D."/>
            <person name="John T."/>
            <person name="Oh Y."/>
            <person name="Young N."/>
            <person name="Fitzgerald M."/>
            <person name="Haas B.J."/>
            <person name="Zeng Q."/>
            <person name="Young S."/>
            <person name="Adiconis X."/>
            <person name="Fan L."/>
            <person name="Levin J.Z."/>
            <person name="Mitchell T.K."/>
            <person name="Okubara P.A."/>
            <person name="Farman M.L."/>
            <person name="Kohn L.M."/>
            <person name="Birren B."/>
            <person name="Ma L.-J."/>
            <person name="Dean R.A."/>
        </authorList>
    </citation>
    <scope>NUCLEOTIDE SEQUENCE</scope>
    <source>
        <strain evidence="5">R3-111a-1</strain>
    </source>
</reference>
<accession>J3PJQ5</accession>
<keyword evidence="6" id="KW-1185">Reference proteome</keyword>
<feature type="region of interest" description="Disordered" evidence="2">
    <location>
        <begin position="458"/>
        <end position="558"/>
    </location>
</feature>
<reference evidence="5" key="5">
    <citation type="submission" date="2018-04" db="UniProtKB">
        <authorList>
            <consortium name="EnsemblFungi"/>
        </authorList>
    </citation>
    <scope>IDENTIFICATION</scope>
    <source>
        <strain evidence="5">R3-111a-1</strain>
    </source>
</reference>
<feature type="compositionally biased region" description="Polar residues" evidence="2">
    <location>
        <begin position="92"/>
        <end position="108"/>
    </location>
</feature>
<dbReference type="AlphaFoldDB" id="J3PJQ5"/>
<feature type="region of interest" description="Disordered" evidence="2">
    <location>
        <begin position="409"/>
        <end position="444"/>
    </location>
</feature>
<feature type="domain" description="C2H2-type" evidence="3">
    <location>
        <begin position="616"/>
        <end position="640"/>
    </location>
</feature>
<feature type="compositionally biased region" description="Low complexity" evidence="2">
    <location>
        <begin position="462"/>
        <end position="473"/>
    </location>
</feature>
<name>J3PJQ5_GAET3</name>
<reference evidence="4" key="2">
    <citation type="submission" date="2010-07" db="EMBL/GenBank/DDBJ databases">
        <authorList>
            <consortium name="The Broad Institute Genome Sequencing Platform"/>
            <consortium name="Broad Institute Genome Sequencing Center for Infectious Disease"/>
            <person name="Ma L.-J."/>
            <person name="Dead R."/>
            <person name="Young S."/>
            <person name="Zeng Q."/>
            <person name="Koehrsen M."/>
            <person name="Alvarado L."/>
            <person name="Berlin A."/>
            <person name="Chapman S.B."/>
            <person name="Chen Z."/>
            <person name="Freedman E."/>
            <person name="Gellesch M."/>
            <person name="Goldberg J."/>
            <person name="Griggs A."/>
            <person name="Gujja S."/>
            <person name="Heilman E.R."/>
            <person name="Heiman D."/>
            <person name="Hepburn T."/>
            <person name="Howarth C."/>
            <person name="Jen D."/>
            <person name="Larson L."/>
            <person name="Mehta T."/>
            <person name="Neiman D."/>
            <person name="Pearson M."/>
            <person name="Roberts A."/>
            <person name="Saif S."/>
            <person name="Shea T."/>
            <person name="Shenoy N."/>
            <person name="Sisk P."/>
            <person name="Stolte C."/>
            <person name="Sykes S."/>
            <person name="Walk T."/>
            <person name="White J."/>
            <person name="Yandava C."/>
            <person name="Haas B."/>
            <person name="Nusbaum C."/>
            <person name="Birren B."/>
        </authorList>
    </citation>
    <scope>NUCLEOTIDE SEQUENCE</scope>
    <source>
        <strain evidence="4">R3-111a-1</strain>
    </source>
</reference>
<protein>
    <recommendedName>
        <fullName evidence="3">C2H2-type domain-containing protein</fullName>
    </recommendedName>
</protein>
<dbReference type="GeneID" id="20354201"/>
<dbReference type="Proteomes" id="UP000006039">
    <property type="component" value="Unassembled WGS sequence"/>
</dbReference>
<reference evidence="6" key="1">
    <citation type="submission" date="2010-07" db="EMBL/GenBank/DDBJ databases">
        <title>The genome sequence of Gaeumannomyces graminis var. tritici strain R3-111a-1.</title>
        <authorList>
            <consortium name="The Broad Institute Genome Sequencing Platform"/>
            <person name="Ma L.-J."/>
            <person name="Dead R."/>
            <person name="Young S."/>
            <person name="Zeng Q."/>
            <person name="Koehrsen M."/>
            <person name="Alvarado L."/>
            <person name="Berlin A."/>
            <person name="Chapman S.B."/>
            <person name="Chen Z."/>
            <person name="Freedman E."/>
            <person name="Gellesch M."/>
            <person name="Goldberg J."/>
            <person name="Griggs A."/>
            <person name="Gujja S."/>
            <person name="Heilman E.R."/>
            <person name="Heiman D."/>
            <person name="Hepburn T."/>
            <person name="Howarth C."/>
            <person name="Jen D."/>
            <person name="Larson L."/>
            <person name="Mehta T."/>
            <person name="Neiman D."/>
            <person name="Pearson M."/>
            <person name="Roberts A."/>
            <person name="Saif S."/>
            <person name="Shea T."/>
            <person name="Shenoy N."/>
            <person name="Sisk P."/>
            <person name="Stolte C."/>
            <person name="Sykes S."/>
            <person name="Walk T."/>
            <person name="White J."/>
            <person name="Yandava C."/>
            <person name="Haas B."/>
            <person name="Nusbaum C."/>
            <person name="Birren B."/>
        </authorList>
    </citation>
    <scope>NUCLEOTIDE SEQUENCE [LARGE SCALE GENOMIC DNA]</scope>
    <source>
        <strain evidence="6">R3-111a-1</strain>
    </source>
</reference>
<keyword evidence="1" id="KW-0479">Metal-binding</keyword>
<feature type="region of interest" description="Disordered" evidence="2">
    <location>
        <begin position="792"/>
        <end position="843"/>
    </location>
</feature>
<dbReference type="PANTHER" id="PTHR35391">
    <property type="entry name" value="C2H2-TYPE DOMAIN-CONTAINING PROTEIN-RELATED"/>
    <property type="match status" value="1"/>
</dbReference>